<dbReference type="Proteomes" id="UP001362999">
    <property type="component" value="Unassembled WGS sequence"/>
</dbReference>
<reference evidence="1 2" key="1">
    <citation type="journal article" date="2024" name="J Genomics">
        <title>Draft genome sequencing and assembly of Favolaschia claudopus CIRM-BRFM 2984 isolated from oak limbs.</title>
        <authorList>
            <person name="Navarro D."/>
            <person name="Drula E."/>
            <person name="Chaduli D."/>
            <person name="Cazenave R."/>
            <person name="Ahrendt S."/>
            <person name="Wang J."/>
            <person name="Lipzen A."/>
            <person name="Daum C."/>
            <person name="Barry K."/>
            <person name="Grigoriev I.V."/>
            <person name="Favel A."/>
            <person name="Rosso M.N."/>
            <person name="Martin F."/>
        </authorList>
    </citation>
    <scope>NUCLEOTIDE SEQUENCE [LARGE SCALE GENOMIC DNA]</scope>
    <source>
        <strain evidence="1 2">CIRM-BRFM 2984</strain>
    </source>
</reference>
<dbReference type="EMBL" id="JAWWNJ010000108">
    <property type="protein sequence ID" value="KAK6992643.1"/>
    <property type="molecule type" value="Genomic_DNA"/>
</dbReference>
<protein>
    <recommendedName>
        <fullName evidence="3">BTB domain-containing protein</fullName>
    </recommendedName>
</protein>
<dbReference type="CDD" id="cd18186">
    <property type="entry name" value="BTB_POZ_ZBTB_KLHL-like"/>
    <property type="match status" value="1"/>
</dbReference>
<proteinExistence type="predicted"/>
<dbReference type="Gene3D" id="3.30.710.10">
    <property type="entry name" value="Potassium Channel Kv1.1, Chain A"/>
    <property type="match status" value="1"/>
</dbReference>
<evidence type="ECO:0008006" key="3">
    <source>
        <dbReference type="Google" id="ProtNLM"/>
    </source>
</evidence>
<evidence type="ECO:0000313" key="1">
    <source>
        <dbReference type="EMBL" id="KAK6992643.1"/>
    </source>
</evidence>
<name>A0AAV9ZUI7_9AGAR</name>
<evidence type="ECO:0000313" key="2">
    <source>
        <dbReference type="Proteomes" id="UP001362999"/>
    </source>
</evidence>
<accession>A0AAV9ZUI7</accession>
<comment type="caution">
    <text evidence="1">The sequence shown here is derived from an EMBL/GenBank/DDBJ whole genome shotgun (WGS) entry which is preliminary data.</text>
</comment>
<dbReference type="InterPro" id="IPR011333">
    <property type="entry name" value="SKP1/BTB/POZ_sf"/>
</dbReference>
<sequence length="301" mass="34217">MNPLAYKRVEDLWFYDGSLILRAGEKIFRDYKAQLAARSTILPNSTVFETMLELGTPDSQTDEMIDGVPVAVLHDEADDVEVFLRAIFDSSFFMPSPAAVRLADVIAILRLAHKYDVGYLHRRALEHLAFEYHYASVDAFGKSFRETEFQKAMERYTHFLHADILSALEQAGNERLTRTCLGGRSQLLLENLRLSRFIVEQTIQRQCLQPPVCNFFRQTMCASVFESLLSQQGGPLDGLGKYGWDDKLESTFCVPCFNASRAMHTAAQEDCWDNLPRYFELPSWPELQTLKDAAMDSGSSN</sequence>
<dbReference type="AlphaFoldDB" id="A0AAV9ZUI7"/>
<keyword evidence="2" id="KW-1185">Reference proteome</keyword>
<organism evidence="1 2">
    <name type="scientific">Favolaschia claudopus</name>
    <dbReference type="NCBI Taxonomy" id="2862362"/>
    <lineage>
        <taxon>Eukaryota</taxon>
        <taxon>Fungi</taxon>
        <taxon>Dikarya</taxon>
        <taxon>Basidiomycota</taxon>
        <taxon>Agaricomycotina</taxon>
        <taxon>Agaricomycetes</taxon>
        <taxon>Agaricomycetidae</taxon>
        <taxon>Agaricales</taxon>
        <taxon>Marasmiineae</taxon>
        <taxon>Mycenaceae</taxon>
        <taxon>Favolaschia</taxon>
    </lineage>
</organism>
<gene>
    <name evidence="1" type="ORF">R3P38DRAFT_2657894</name>
</gene>